<reference evidence="1" key="1">
    <citation type="submission" date="2008-08" db="EMBL/GenBank/DDBJ databases">
        <title>Annotation of Bifidobacterium longum subsp. infantis CCUG 52486.</title>
        <authorList>
            <consortium name="The Broad Institute Genome Sequencing Platform"/>
            <person name="Gougoulias C."/>
            <person name="Tuohy K.M."/>
            <person name="Gibson G.R."/>
            <person name="Ward D."/>
            <person name="Mehta T."/>
            <person name="Young S."/>
            <person name="Jaffe D."/>
            <person name="Gnerre S."/>
            <person name="Berlin A."/>
            <person name="Heiman D."/>
            <person name="Hepburn T."/>
            <person name="Shea T."/>
            <person name="Sykes S."/>
            <person name="Alvarado L."/>
            <person name="Kodira C."/>
            <person name="Borodovsky M."/>
            <person name="Lander E."/>
            <person name="Galagan J."/>
            <person name="Nusbaum C."/>
            <person name="Birren B."/>
        </authorList>
    </citation>
    <scope>NUCLEOTIDE SEQUENCE [LARGE SCALE GENOMIC DNA]</scope>
    <source>
        <strain evidence="1">CCUG 52486</strain>
    </source>
</reference>
<proteinExistence type="predicted"/>
<protein>
    <submittedName>
        <fullName evidence="1">Uncharacterized protein</fullName>
    </submittedName>
</protein>
<dbReference type="HOGENOM" id="CLU_3096117_0_0_11"/>
<sequence length="51" mass="5713">MLAFHPAITLAAFLLAWASTVVPAWVAAKRKLRDKPASLLRAFHVHDFGWL</sequence>
<name>C5E823_BIFLI</name>
<evidence type="ECO:0000313" key="1">
    <source>
        <dbReference type="EMBL" id="EEQ54167.1"/>
    </source>
</evidence>
<dbReference type="AlphaFoldDB" id="C5E823"/>
<dbReference type="EMBL" id="DS990238">
    <property type="protein sequence ID" value="EEQ54167.1"/>
    <property type="molecule type" value="Genomic_DNA"/>
</dbReference>
<organism evidence="1">
    <name type="scientific">Bifidobacterium longum subsp. infantis CCUG 52486</name>
    <dbReference type="NCBI Taxonomy" id="537937"/>
    <lineage>
        <taxon>Bacteria</taxon>
        <taxon>Bacillati</taxon>
        <taxon>Actinomycetota</taxon>
        <taxon>Actinomycetes</taxon>
        <taxon>Bifidobacteriales</taxon>
        <taxon>Bifidobacteriaceae</taxon>
        <taxon>Bifidobacterium</taxon>
    </lineage>
</organism>
<gene>
    <name evidence="1" type="ORF">BLIG_00116</name>
</gene>
<dbReference type="Proteomes" id="UP000005084">
    <property type="component" value="Unassembled WGS sequence"/>
</dbReference>
<accession>C5E823</accession>